<keyword evidence="4" id="KW-1185">Reference proteome</keyword>
<dbReference type="InterPro" id="IPR039672">
    <property type="entry name" value="MFS_2"/>
</dbReference>
<keyword evidence="2" id="KW-0472">Membrane</keyword>
<dbReference type="RefSeq" id="WP_124938055.1">
    <property type="nucleotide sequence ID" value="NZ_RJVQ01000007.1"/>
</dbReference>
<dbReference type="SUPFAM" id="SSF103473">
    <property type="entry name" value="MFS general substrate transporter"/>
    <property type="match status" value="1"/>
</dbReference>
<feature type="transmembrane region" description="Helical" evidence="2">
    <location>
        <begin position="84"/>
        <end position="104"/>
    </location>
</feature>
<dbReference type="OrthoDB" id="181905at2"/>
<dbReference type="Proteomes" id="UP000281112">
    <property type="component" value="Unassembled WGS sequence"/>
</dbReference>
<gene>
    <name evidence="3" type="ORF">EES38_15170</name>
</gene>
<evidence type="ECO:0000313" key="4">
    <source>
        <dbReference type="Proteomes" id="UP000281112"/>
    </source>
</evidence>
<sequence length="464" mass="51156">MNKQKQRMSILEHTAYGAGDMSLSISIISASLLIYAFMVNVVGLTPVDAGWVLLVVRLIDAISDPLMGWLSVRVGTKWGRYRPWIFIGSVPFGISLFLLFTIVGDSYQAKLIWTTSAYIFNSLMFTVIAIPYISLIGVITNDPAERIKANTFRFPMAKAATLIVTTFVPYYVTKGSDPESAYATVFFALGVVSVAVLMFCAFNVKERVTINPPKNVPVKTQLNALLQNDQWLILCLTMILLLVAFATRGNIAFIYGTEFAKAGNGWEIGVFMGMWSVGGVAGALISKWLTDRYSKLLVFRWSLYGSAVMAVIMYFVVGVGDFYLAVLFYFLCCAFSEINSPILWASIGEVGFYGETKTGINTSGLSIGLVSFSQKLGMSISGPITGYTLAYIGYEAGAELSLETLMGLSMAVTFIPALFFMISGLVFKKYFISNRYFKEMMMNNQLPGISCTREEAFSRSGRVK</sequence>
<proteinExistence type="inferred from homology"/>
<name>A0A3N9TDD2_9VIBR</name>
<protein>
    <submittedName>
        <fullName evidence="3">MFS transporter</fullName>
    </submittedName>
</protein>
<evidence type="ECO:0000313" key="3">
    <source>
        <dbReference type="EMBL" id="RQW62060.1"/>
    </source>
</evidence>
<dbReference type="Pfam" id="PF13347">
    <property type="entry name" value="MFS_2"/>
    <property type="match status" value="1"/>
</dbReference>
<feature type="transmembrane region" description="Helical" evidence="2">
    <location>
        <begin position="231"/>
        <end position="256"/>
    </location>
</feature>
<reference evidence="3 4" key="1">
    <citation type="submission" date="2018-11" db="EMBL/GenBank/DDBJ databases">
        <title>Vibrio LJC006 sp. nov., isolated from seawater during the bloom of the enteromorpha.</title>
        <authorList>
            <person name="Liang J."/>
        </authorList>
    </citation>
    <scope>NUCLEOTIDE SEQUENCE [LARGE SCALE GENOMIC DNA]</scope>
    <source>
        <strain evidence="3 4">LJC006</strain>
    </source>
</reference>
<dbReference type="GO" id="GO:0008643">
    <property type="term" value="P:carbohydrate transport"/>
    <property type="evidence" value="ECO:0007669"/>
    <property type="project" value="InterPro"/>
</dbReference>
<feature type="transmembrane region" description="Helical" evidence="2">
    <location>
        <begin position="268"/>
        <end position="285"/>
    </location>
</feature>
<feature type="transmembrane region" description="Helical" evidence="2">
    <location>
        <begin position="376"/>
        <end position="394"/>
    </location>
</feature>
<keyword evidence="2" id="KW-0812">Transmembrane</keyword>
<organism evidence="3 4">
    <name type="scientific">Vibrio viridaestus</name>
    <dbReference type="NCBI Taxonomy" id="2487322"/>
    <lineage>
        <taxon>Bacteria</taxon>
        <taxon>Pseudomonadati</taxon>
        <taxon>Pseudomonadota</taxon>
        <taxon>Gammaproteobacteria</taxon>
        <taxon>Vibrionales</taxon>
        <taxon>Vibrionaceae</taxon>
        <taxon>Vibrio</taxon>
    </lineage>
</organism>
<evidence type="ECO:0000256" key="2">
    <source>
        <dbReference type="SAM" id="Phobius"/>
    </source>
</evidence>
<dbReference type="PANTHER" id="PTHR11328:SF24">
    <property type="entry name" value="MAJOR FACILITATOR SUPERFAMILY (MFS) PROFILE DOMAIN-CONTAINING PROTEIN"/>
    <property type="match status" value="1"/>
</dbReference>
<dbReference type="AlphaFoldDB" id="A0A3N9TDD2"/>
<dbReference type="CDD" id="cd17332">
    <property type="entry name" value="MFS_MelB_like"/>
    <property type="match status" value="1"/>
</dbReference>
<comment type="caution">
    <text evidence="3">The sequence shown here is derived from an EMBL/GenBank/DDBJ whole genome shotgun (WGS) entry which is preliminary data.</text>
</comment>
<keyword evidence="2" id="KW-1133">Transmembrane helix</keyword>
<dbReference type="GO" id="GO:0015293">
    <property type="term" value="F:symporter activity"/>
    <property type="evidence" value="ECO:0007669"/>
    <property type="project" value="InterPro"/>
</dbReference>
<dbReference type="EMBL" id="RJVQ01000007">
    <property type="protein sequence ID" value="RQW62060.1"/>
    <property type="molecule type" value="Genomic_DNA"/>
</dbReference>
<feature type="transmembrane region" description="Helical" evidence="2">
    <location>
        <begin position="297"/>
        <end position="316"/>
    </location>
</feature>
<dbReference type="Gene3D" id="1.20.1250.20">
    <property type="entry name" value="MFS general substrate transporter like domains"/>
    <property type="match status" value="1"/>
</dbReference>
<dbReference type="GO" id="GO:0005886">
    <property type="term" value="C:plasma membrane"/>
    <property type="evidence" value="ECO:0007669"/>
    <property type="project" value="TreeGrafter"/>
</dbReference>
<feature type="transmembrane region" description="Helical" evidence="2">
    <location>
        <begin position="116"/>
        <end position="140"/>
    </location>
</feature>
<dbReference type="NCBIfam" id="TIGR00792">
    <property type="entry name" value="gph"/>
    <property type="match status" value="1"/>
</dbReference>
<dbReference type="InterPro" id="IPR036259">
    <property type="entry name" value="MFS_trans_sf"/>
</dbReference>
<evidence type="ECO:0000256" key="1">
    <source>
        <dbReference type="ARBA" id="ARBA00009617"/>
    </source>
</evidence>
<feature type="transmembrane region" description="Helical" evidence="2">
    <location>
        <begin position="406"/>
        <end position="427"/>
    </location>
</feature>
<feature type="transmembrane region" description="Helical" evidence="2">
    <location>
        <begin position="322"/>
        <end position="347"/>
    </location>
</feature>
<accession>A0A3N9TDD2</accession>
<dbReference type="InterPro" id="IPR001927">
    <property type="entry name" value="Na/Gal_symport"/>
</dbReference>
<feature type="transmembrane region" description="Helical" evidence="2">
    <location>
        <begin position="152"/>
        <end position="172"/>
    </location>
</feature>
<comment type="similarity">
    <text evidence="1">Belongs to the sodium:galactoside symporter (TC 2.A.2) family.</text>
</comment>
<feature type="transmembrane region" description="Helical" evidence="2">
    <location>
        <begin position="49"/>
        <end position="72"/>
    </location>
</feature>
<dbReference type="PANTHER" id="PTHR11328">
    <property type="entry name" value="MAJOR FACILITATOR SUPERFAMILY DOMAIN-CONTAINING PROTEIN"/>
    <property type="match status" value="1"/>
</dbReference>
<feature type="transmembrane region" description="Helical" evidence="2">
    <location>
        <begin position="184"/>
        <end position="204"/>
    </location>
</feature>
<feature type="transmembrane region" description="Helical" evidence="2">
    <location>
        <begin position="21"/>
        <end position="43"/>
    </location>
</feature>
<dbReference type="GO" id="GO:0006814">
    <property type="term" value="P:sodium ion transport"/>
    <property type="evidence" value="ECO:0007669"/>
    <property type="project" value="InterPro"/>
</dbReference>